<feature type="domain" description="F5/8 type C" evidence="14">
    <location>
        <begin position="452"/>
        <end position="510"/>
    </location>
</feature>
<keyword evidence="7 9" id="KW-1015">Disulfide bond</keyword>
<sequence>MPRTAVFIAIASLLMSSARSQDVQFAASPRDPRWCGEEHTIREAGHITSPGYPDQYPPRQRCKWILRAASPEQQVSVTFNPHFNIEHNDCRFDYVELHDGEGDLADLIGRFCGNIAPGRFVSSGSTLSVTFVSDFTQETSGFSLHYDIYQPAGKDRCSHNFSAPFGVVTSPGFPDKYPDYQQCTYIVRPGTGRALMLGFHTFHLEESDRQMGEPRESDGSCQFDWLEIWDGLPQVGFLVGRFCGGDSPGTLHSATGILSMHLHTDDAIARDGFYSNYTTWPLLDTADLAQGDPECFRPLGVESQEIQDGQISVSSVHTTKEWLAHQGRLHYTYNAWSPARDTQREWIQVDLRTLHLVSGVATQGAVSNTSGREYYVKRFRLEHSTSGKVWTVYRHRTKNKAFIGNVDAYSVAEQHLPEPILARYVRFKPLSWYQGIAMRIEIYGCTLADFACSEPMGIISGKISNDSITASSTLGSFWAPSRARLLTGVNGWSPANPHGHGQWLQLFLGSSNMDRPELRRFTPLLTRFVRLYPERWASHGIGLRLELLGCDVPAATTPVQTESTTPALTPCSDGLNCRPQPCSGTAQYCQTTPPASHIPLSTAGKTDGSTTVAHREDDEDGFKEIFDSSGEGEAEAENWPESSSGVRGGDFESTGASPTSQATLSVLDPFLVGVIVLSAIGVLLGVVAAGLLLYCACSRLGLGGPGLSSLRRYDFELRGGGGGVGPGGPNIMPGAYASNSAKLASMRGSSAA</sequence>
<evidence type="ECO:0008006" key="17">
    <source>
        <dbReference type="Google" id="ProtNLM"/>
    </source>
</evidence>
<dbReference type="PROSITE" id="PS01285">
    <property type="entry name" value="FA58C_1"/>
    <property type="match status" value="1"/>
</dbReference>
<feature type="domain" description="F5/8 type C" evidence="14">
    <location>
        <begin position="295"/>
        <end position="445"/>
    </location>
</feature>
<dbReference type="FunFam" id="2.60.120.290:FF:000010">
    <property type="entry name" value="Neuropilin"/>
    <property type="match status" value="1"/>
</dbReference>
<evidence type="ECO:0000256" key="12">
    <source>
        <dbReference type="SAM" id="SignalP"/>
    </source>
</evidence>
<dbReference type="Pfam" id="PF00431">
    <property type="entry name" value="CUB"/>
    <property type="match status" value="2"/>
</dbReference>
<dbReference type="Gene3D" id="2.60.120.290">
    <property type="entry name" value="Spermadhesin, CUB domain"/>
    <property type="match status" value="2"/>
</dbReference>
<keyword evidence="2 11" id="KW-0812">Transmembrane</keyword>
<dbReference type="SUPFAM" id="SSF49785">
    <property type="entry name" value="Galactose-binding domain-like"/>
    <property type="match status" value="2"/>
</dbReference>
<dbReference type="PANTHER" id="PTHR46806:SF2">
    <property type="entry name" value="NEUROPILIN-2"/>
    <property type="match status" value="1"/>
</dbReference>
<evidence type="ECO:0000256" key="8">
    <source>
        <dbReference type="ARBA" id="ARBA00023180"/>
    </source>
</evidence>
<dbReference type="CDD" id="cd00041">
    <property type="entry name" value="CUB"/>
    <property type="match status" value="2"/>
</dbReference>
<dbReference type="GeneTree" id="ENSGT00940000155270"/>
<dbReference type="OMA" id="PERWASH"/>
<protein>
    <recommendedName>
        <fullName evidence="17">Neuropilin</fullName>
    </recommendedName>
</protein>
<dbReference type="SMART" id="SM00231">
    <property type="entry name" value="FA58C"/>
    <property type="match status" value="2"/>
</dbReference>
<dbReference type="GO" id="GO:0012505">
    <property type="term" value="C:endomembrane system"/>
    <property type="evidence" value="ECO:0007669"/>
    <property type="project" value="UniProtKB-SubCell"/>
</dbReference>
<dbReference type="GO" id="GO:0005576">
    <property type="term" value="C:extracellular region"/>
    <property type="evidence" value="ECO:0007669"/>
    <property type="project" value="UniProtKB-SubCell"/>
</dbReference>
<evidence type="ECO:0000313" key="15">
    <source>
        <dbReference type="Ensembl" id="ENSEBUP00000018540.1"/>
    </source>
</evidence>
<keyword evidence="3 12" id="KW-0732">Signal</keyword>
<proteinExistence type="predicted"/>
<dbReference type="Pfam" id="PF11980">
    <property type="entry name" value="DUF3481"/>
    <property type="match status" value="1"/>
</dbReference>
<comment type="caution">
    <text evidence="9">Lacks conserved residue(s) required for the propagation of feature annotation.</text>
</comment>
<evidence type="ECO:0000256" key="1">
    <source>
        <dbReference type="ARBA" id="ARBA00004479"/>
    </source>
</evidence>
<feature type="disulfide bond" evidence="9">
    <location>
        <begin position="35"/>
        <end position="62"/>
    </location>
</feature>
<dbReference type="Pfam" id="PF00754">
    <property type="entry name" value="F5_F8_type_C"/>
    <property type="match status" value="1"/>
</dbReference>
<dbReference type="PROSITE" id="PS01286">
    <property type="entry name" value="FA58C_2"/>
    <property type="match status" value="1"/>
</dbReference>
<evidence type="ECO:0000256" key="11">
    <source>
        <dbReference type="SAM" id="Phobius"/>
    </source>
</evidence>
<dbReference type="SUPFAM" id="SSF49854">
    <property type="entry name" value="Spermadhesin, CUB domain"/>
    <property type="match status" value="2"/>
</dbReference>
<accession>A0A8C4QQZ9</accession>
<dbReference type="AlphaFoldDB" id="A0A8C4QQZ9"/>
<evidence type="ECO:0000313" key="16">
    <source>
        <dbReference type="Proteomes" id="UP000694388"/>
    </source>
</evidence>
<reference evidence="15" key="1">
    <citation type="submission" date="2025-08" db="UniProtKB">
        <authorList>
            <consortium name="Ensembl"/>
        </authorList>
    </citation>
    <scope>IDENTIFICATION</scope>
</reference>
<feature type="region of interest" description="Disordered" evidence="10">
    <location>
        <begin position="595"/>
        <end position="659"/>
    </location>
</feature>
<evidence type="ECO:0000256" key="7">
    <source>
        <dbReference type="ARBA" id="ARBA00023157"/>
    </source>
</evidence>
<keyword evidence="5 11" id="KW-1133">Transmembrane helix</keyword>
<dbReference type="InterPro" id="IPR050633">
    <property type="entry name" value="Neuropilin_MCO_CoagFactor"/>
</dbReference>
<dbReference type="InterPro" id="IPR000859">
    <property type="entry name" value="CUB_dom"/>
</dbReference>
<dbReference type="InterPro" id="IPR008979">
    <property type="entry name" value="Galactose-bd-like_sf"/>
</dbReference>
<dbReference type="SMART" id="SM00042">
    <property type="entry name" value="CUB"/>
    <property type="match status" value="2"/>
</dbReference>
<evidence type="ECO:0000256" key="9">
    <source>
        <dbReference type="PROSITE-ProRule" id="PRU00059"/>
    </source>
</evidence>
<feature type="domain" description="CUB" evidence="13">
    <location>
        <begin position="157"/>
        <end position="280"/>
    </location>
</feature>
<evidence type="ECO:0000256" key="4">
    <source>
        <dbReference type="ARBA" id="ARBA00022737"/>
    </source>
</evidence>
<dbReference type="PANTHER" id="PTHR46806">
    <property type="entry name" value="F5/8 TYPE C DOMAIN-CONTAINING PROTEIN"/>
    <property type="match status" value="1"/>
</dbReference>
<dbReference type="Proteomes" id="UP000694388">
    <property type="component" value="Unplaced"/>
</dbReference>
<feature type="domain" description="CUB" evidence="13">
    <location>
        <begin position="35"/>
        <end position="149"/>
    </location>
</feature>
<feature type="compositionally biased region" description="Polar residues" evidence="10">
    <location>
        <begin position="603"/>
        <end position="612"/>
    </location>
</feature>
<dbReference type="Gene3D" id="2.60.120.260">
    <property type="entry name" value="Galactose-binding domain-like"/>
    <property type="match status" value="3"/>
</dbReference>
<dbReference type="Ensembl" id="ENSEBUT00000019116.1">
    <property type="protein sequence ID" value="ENSEBUP00000018540.1"/>
    <property type="gene ID" value="ENSEBUG00000011572.1"/>
</dbReference>
<keyword evidence="4" id="KW-0677">Repeat</keyword>
<evidence type="ECO:0000259" key="14">
    <source>
        <dbReference type="PROSITE" id="PS50022"/>
    </source>
</evidence>
<keyword evidence="16" id="KW-1185">Reference proteome</keyword>
<evidence type="ECO:0000256" key="3">
    <source>
        <dbReference type="ARBA" id="ARBA00022729"/>
    </source>
</evidence>
<dbReference type="FunFam" id="2.60.120.290:FF:000003">
    <property type="entry name" value="Neuropilin"/>
    <property type="match status" value="1"/>
</dbReference>
<dbReference type="PROSITE" id="PS01180">
    <property type="entry name" value="CUB"/>
    <property type="match status" value="2"/>
</dbReference>
<dbReference type="GO" id="GO:0007155">
    <property type="term" value="P:cell adhesion"/>
    <property type="evidence" value="ECO:0007669"/>
    <property type="project" value="UniProtKB-KW"/>
</dbReference>
<feature type="signal peptide" evidence="12">
    <location>
        <begin position="1"/>
        <end position="20"/>
    </location>
</feature>
<dbReference type="GO" id="GO:0005886">
    <property type="term" value="C:plasma membrane"/>
    <property type="evidence" value="ECO:0007669"/>
    <property type="project" value="TreeGrafter"/>
</dbReference>
<dbReference type="InterPro" id="IPR035914">
    <property type="entry name" value="Sperma_CUB_dom_sf"/>
</dbReference>
<dbReference type="CDD" id="cd00057">
    <property type="entry name" value="FA58C"/>
    <property type="match status" value="1"/>
</dbReference>
<dbReference type="FunFam" id="2.60.120.260:FF:000002">
    <property type="entry name" value="Coagulation factor VIII"/>
    <property type="match status" value="1"/>
</dbReference>
<dbReference type="InterPro" id="IPR022579">
    <property type="entry name" value="Neuropilin_C"/>
</dbReference>
<evidence type="ECO:0000256" key="5">
    <source>
        <dbReference type="ARBA" id="ARBA00022989"/>
    </source>
</evidence>
<evidence type="ECO:0000259" key="13">
    <source>
        <dbReference type="PROSITE" id="PS01180"/>
    </source>
</evidence>
<dbReference type="GO" id="GO:0038023">
    <property type="term" value="F:signaling receptor activity"/>
    <property type="evidence" value="ECO:0007669"/>
    <property type="project" value="TreeGrafter"/>
</dbReference>
<keyword evidence="8" id="KW-0325">Glycoprotein</keyword>
<evidence type="ECO:0000256" key="10">
    <source>
        <dbReference type="SAM" id="MobiDB-lite"/>
    </source>
</evidence>
<evidence type="ECO:0000256" key="6">
    <source>
        <dbReference type="ARBA" id="ARBA00023136"/>
    </source>
</evidence>
<keyword evidence="6 11" id="KW-0472">Membrane</keyword>
<dbReference type="PROSITE" id="PS50022">
    <property type="entry name" value="FA58C_3"/>
    <property type="match status" value="2"/>
</dbReference>
<feature type="chain" id="PRO_5034728172" description="Neuropilin" evidence="12">
    <location>
        <begin position="21"/>
        <end position="752"/>
    </location>
</feature>
<comment type="subcellular location">
    <subcellularLocation>
        <location evidence="1">Membrane</location>
        <topology evidence="1">Single-pass type I membrane protein</topology>
    </subcellularLocation>
</comment>
<organism evidence="15 16">
    <name type="scientific">Eptatretus burgeri</name>
    <name type="common">Inshore hagfish</name>
    <dbReference type="NCBI Taxonomy" id="7764"/>
    <lineage>
        <taxon>Eukaryota</taxon>
        <taxon>Metazoa</taxon>
        <taxon>Chordata</taxon>
        <taxon>Craniata</taxon>
        <taxon>Vertebrata</taxon>
        <taxon>Cyclostomata</taxon>
        <taxon>Myxini</taxon>
        <taxon>Myxiniformes</taxon>
        <taxon>Myxinidae</taxon>
        <taxon>Eptatretinae</taxon>
        <taxon>Eptatretus</taxon>
    </lineage>
</organism>
<evidence type="ECO:0000256" key="2">
    <source>
        <dbReference type="ARBA" id="ARBA00022692"/>
    </source>
</evidence>
<name>A0A8C4QQZ9_EPTBU</name>
<reference evidence="15" key="2">
    <citation type="submission" date="2025-09" db="UniProtKB">
        <authorList>
            <consortium name="Ensembl"/>
        </authorList>
    </citation>
    <scope>IDENTIFICATION</scope>
</reference>
<feature type="transmembrane region" description="Helical" evidence="11">
    <location>
        <begin position="670"/>
        <end position="694"/>
    </location>
</feature>
<dbReference type="InterPro" id="IPR000421">
    <property type="entry name" value="FA58C"/>
</dbReference>